<dbReference type="SUPFAM" id="SSF49265">
    <property type="entry name" value="Fibronectin type III"/>
    <property type="match status" value="1"/>
</dbReference>
<protein>
    <submittedName>
        <fullName evidence="4">Fibronectin type III domain-containing protein</fullName>
    </submittedName>
</protein>
<keyword evidence="2" id="KW-0119">Carbohydrate metabolism</keyword>
<organism evidence="4 5">
    <name type="scientific">Nonomuraea turkmeniaca</name>
    <dbReference type="NCBI Taxonomy" id="103838"/>
    <lineage>
        <taxon>Bacteria</taxon>
        <taxon>Bacillati</taxon>
        <taxon>Actinomycetota</taxon>
        <taxon>Actinomycetes</taxon>
        <taxon>Streptosporangiales</taxon>
        <taxon>Streptosporangiaceae</taxon>
        <taxon>Nonomuraea</taxon>
    </lineage>
</organism>
<dbReference type="InterPro" id="IPR003961">
    <property type="entry name" value="FN3_dom"/>
</dbReference>
<dbReference type="CDD" id="cd00063">
    <property type="entry name" value="FN3"/>
    <property type="match status" value="1"/>
</dbReference>
<dbReference type="GO" id="GO:0000272">
    <property type="term" value="P:polysaccharide catabolic process"/>
    <property type="evidence" value="ECO:0007669"/>
    <property type="project" value="UniProtKB-KW"/>
</dbReference>
<dbReference type="EMBL" id="VCKY01000024">
    <property type="protein sequence ID" value="TMR22917.1"/>
    <property type="molecule type" value="Genomic_DNA"/>
</dbReference>
<dbReference type="AlphaFoldDB" id="A0A5S4FQD7"/>
<evidence type="ECO:0000256" key="2">
    <source>
        <dbReference type="ARBA" id="ARBA00023326"/>
    </source>
</evidence>
<feature type="domain" description="Fibronectin type-III" evidence="3">
    <location>
        <begin position="1"/>
        <end position="83"/>
    </location>
</feature>
<evidence type="ECO:0000313" key="5">
    <source>
        <dbReference type="Proteomes" id="UP000309128"/>
    </source>
</evidence>
<dbReference type="Gene3D" id="2.60.40.10">
    <property type="entry name" value="Immunoglobulins"/>
    <property type="match status" value="1"/>
</dbReference>
<dbReference type="OrthoDB" id="4145782at2"/>
<evidence type="ECO:0000256" key="1">
    <source>
        <dbReference type="ARBA" id="ARBA00023295"/>
    </source>
</evidence>
<keyword evidence="5" id="KW-1185">Reference proteome</keyword>
<dbReference type="GO" id="GO:0016798">
    <property type="term" value="F:hydrolase activity, acting on glycosyl bonds"/>
    <property type="evidence" value="ECO:0007669"/>
    <property type="project" value="UniProtKB-KW"/>
</dbReference>
<accession>A0A5S4FQD7</accession>
<dbReference type="Proteomes" id="UP000309128">
    <property type="component" value="Unassembled WGS sequence"/>
</dbReference>
<proteinExistence type="predicted"/>
<dbReference type="PROSITE" id="PS50853">
    <property type="entry name" value="FN3"/>
    <property type="match status" value="1"/>
</dbReference>
<keyword evidence="1" id="KW-0326">Glycosidase</keyword>
<sequence length="201" mass="21659">MSAELVSPTDVELRWTAGDPAAAGHVLEFATEPQGRYTILAFLPEDQTAYTHPDLIPNTTFFYRLRPYYGHASAPVEVTLGSGPYPEPEPDWSRPRTIPGGPRGGLPAGTEAAAPADLKATVTQADGVAFGWTDRAADEEGHLLENRPAGRPDYRVVAALDPDVNAVGLITLPEERQASYRVRAFRYGPHSNVVHRTTGGG</sequence>
<name>A0A5S4FQD7_9ACTN</name>
<evidence type="ECO:0000313" key="4">
    <source>
        <dbReference type="EMBL" id="TMR22917.1"/>
    </source>
</evidence>
<dbReference type="InterPro" id="IPR036116">
    <property type="entry name" value="FN3_sf"/>
</dbReference>
<comment type="caution">
    <text evidence="4">The sequence shown here is derived from an EMBL/GenBank/DDBJ whole genome shotgun (WGS) entry which is preliminary data.</text>
</comment>
<evidence type="ECO:0000259" key="3">
    <source>
        <dbReference type="PROSITE" id="PS50853"/>
    </source>
</evidence>
<keyword evidence="1" id="KW-0378">Hydrolase</keyword>
<dbReference type="InterPro" id="IPR013783">
    <property type="entry name" value="Ig-like_fold"/>
</dbReference>
<gene>
    <name evidence="4" type="ORF">ETD86_09905</name>
</gene>
<keyword evidence="2" id="KW-0624">Polysaccharide degradation</keyword>
<reference evidence="4 5" key="1">
    <citation type="submission" date="2019-05" db="EMBL/GenBank/DDBJ databases">
        <title>Draft genome sequence of Nonomuraea turkmeniaca DSM 43926.</title>
        <authorList>
            <person name="Saricaoglu S."/>
            <person name="Isik K."/>
        </authorList>
    </citation>
    <scope>NUCLEOTIDE SEQUENCE [LARGE SCALE GENOMIC DNA]</scope>
    <source>
        <strain evidence="4 5">DSM 43926</strain>
    </source>
</reference>